<evidence type="ECO:0000256" key="4">
    <source>
        <dbReference type="ARBA" id="ARBA00022691"/>
    </source>
</evidence>
<evidence type="ECO:0000256" key="5">
    <source>
        <dbReference type="ARBA" id="ARBA00022723"/>
    </source>
</evidence>
<dbReference type="PROSITE" id="PS51918">
    <property type="entry name" value="RADICAL_SAM"/>
    <property type="match status" value="1"/>
</dbReference>
<evidence type="ECO:0000256" key="8">
    <source>
        <dbReference type="ARBA" id="ARBA00023014"/>
    </source>
</evidence>
<feature type="domain" description="4Fe-4S ferredoxin-type" evidence="10">
    <location>
        <begin position="78"/>
        <end position="107"/>
    </location>
</feature>
<dbReference type="InterPro" id="IPR017900">
    <property type="entry name" value="4Fe4S_Fe_S_CS"/>
</dbReference>
<dbReference type="EC" id="1.97.1.-" evidence="12"/>
<dbReference type="SUPFAM" id="SSF54862">
    <property type="entry name" value="4Fe-4S ferredoxins"/>
    <property type="match status" value="1"/>
</dbReference>
<evidence type="ECO:0000256" key="9">
    <source>
        <dbReference type="ARBA" id="ARBA00047365"/>
    </source>
</evidence>
<comment type="cofactor">
    <cofactor evidence="1">
        <name>[4Fe-4S] cluster</name>
        <dbReference type="ChEBI" id="CHEBI:49883"/>
    </cofactor>
</comment>
<dbReference type="InterPro" id="IPR058240">
    <property type="entry name" value="rSAM_sf"/>
</dbReference>
<sequence length="303" mass="34832">MIIMTTSGKVVRIQKFSVNDGDGIRTTVFLEGCPLKCRWCSNPDSWSKIVKLGVSREHCIDCKKCINICQKNISSLFNRNEINEKCDLCGECVKNCPQNAISQMTHIMTVDNVIKSIEKDLIFFLNSNGGITFSGGEPTYQLEFLRELVYHFYNKGIHTAIETCGVFNFQKCEDIFQKLDHIFVDIKNMNSNKHKEYTGLGNELILENIIKMANINKSMVIRIPVIPGFNDDIENITFTSQFVKKNIKSPKIELLPYHMFGIDKYKNLGLEDYIYKYKVPNDKAMKKLEEVVKNCGVEVMKYK</sequence>
<dbReference type="InterPro" id="IPR013785">
    <property type="entry name" value="Aldolase_TIM"/>
</dbReference>
<keyword evidence="5" id="KW-0479">Metal-binding</keyword>
<gene>
    <name evidence="12" type="primary">hpdA_2</name>
    <name evidence="12" type="ORF">TEMA_21150</name>
</gene>
<dbReference type="Proteomes" id="UP001235030">
    <property type="component" value="Chromosome"/>
</dbReference>
<comment type="catalytic activity">
    <reaction evidence="9">
        <text>glycyl-[protein] + reduced [flavodoxin] + S-adenosyl-L-methionine = glycin-2-yl radical-[protein] + semiquinone [flavodoxin] + 5'-deoxyadenosine + L-methionine + H(+)</text>
        <dbReference type="Rhea" id="RHEA:61976"/>
        <dbReference type="Rhea" id="RHEA-COMP:10622"/>
        <dbReference type="Rhea" id="RHEA-COMP:14480"/>
        <dbReference type="Rhea" id="RHEA-COMP:15993"/>
        <dbReference type="Rhea" id="RHEA-COMP:15994"/>
        <dbReference type="ChEBI" id="CHEBI:15378"/>
        <dbReference type="ChEBI" id="CHEBI:17319"/>
        <dbReference type="ChEBI" id="CHEBI:29947"/>
        <dbReference type="ChEBI" id="CHEBI:32722"/>
        <dbReference type="ChEBI" id="CHEBI:57618"/>
        <dbReference type="ChEBI" id="CHEBI:57844"/>
        <dbReference type="ChEBI" id="CHEBI:59789"/>
        <dbReference type="ChEBI" id="CHEBI:140311"/>
    </reaction>
</comment>
<protein>
    <submittedName>
        <fullName evidence="12">4-hydroxyphenylacetate decarboxylase activating enzyme</fullName>
        <ecNumber evidence="12">1.97.1.-</ecNumber>
    </submittedName>
</protein>
<dbReference type="SFLD" id="SFLDG01118">
    <property type="entry name" value="activating_enzymes__group_2"/>
    <property type="match status" value="1"/>
</dbReference>
<feature type="domain" description="Radical SAM core" evidence="11">
    <location>
        <begin position="19"/>
        <end position="298"/>
    </location>
</feature>
<dbReference type="SFLD" id="SFLDG01066">
    <property type="entry name" value="organic_radical-activating_enz"/>
    <property type="match status" value="1"/>
</dbReference>
<dbReference type="SUPFAM" id="SSF102114">
    <property type="entry name" value="Radical SAM enzymes"/>
    <property type="match status" value="1"/>
</dbReference>
<dbReference type="InterPro" id="IPR017896">
    <property type="entry name" value="4Fe4S_Fe-S-bd"/>
</dbReference>
<keyword evidence="6 12" id="KW-0560">Oxidoreductase</keyword>
<dbReference type="PROSITE" id="PS01087">
    <property type="entry name" value="RADICAL_ACTIVATING"/>
    <property type="match status" value="1"/>
</dbReference>
<dbReference type="PROSITE" id="PS51379">
    <property type="entry name" value="4FE4S_FER_2"/>
    <property type="match status" value="1"/>
</dbReference>
<dbReference type="GO" id="GO:0016491">
    <property type="term" value="F:oxidoreductase activity"/>
    <property type="evidence" value="ECO:0007669"/>
    <property type="project" value="UniProtKB-KW"/>
</dbReference>
<dbReference type="Gene3D" id="3.20.20.70">
    <property type="entry name" value="Aldolase class I"/>
    <property type="match status" value="1"/>
</dbReference>
<evidence type="ECO:0000256" key="2">
    <source>
        <dbReference type="ARBA" id="ARBA00009777"/>
    </source>
</evidence>
<proteinExistence type="inferred from homology"/>
<dbReference type="PIRSF" id="PIRSF000371">
    <property type="entry name" value="PFL_act_enz"/>
    <property type="match status" value="1"/>
</dbReference>
<evidence type="ECO:0000256" key="1">
    <source>
        <dbReference type="ARBA" id="ARBA00001966"/>
    </source>
</evidence>
<dbReference type="InterPro" id="IPR012839">
    <property type="entry name" value="Organic_radical_activase"/>
</dbReference>
<dbReference type="SFLD" id="SFLDS00029">
    <property type="entry name" value="Radical_SAM"/>
    <property type="match status" value="1"/>
</dbReference>
<keyword evidence="8" id="KW-0411">Iron-sulfur</keyword>
<comment type="similarity">
    <text evidence="2">Belongs to the organic radical-activating enzymes family.</text>
</comment>
<keyword evidence="4" id="KW-0949">S-adenosyl-L-methionine</keyword>
<dbReference type="Pfam" id="PF12800">
    <property type="entry name" value="Fer4_4"/>
    <property type="match status" value="1"/>
</dbReference>
<evidence type="ECO:0000313" key="13">
    <source>
        <dbReference type="Proteomes" id="UP001235030"/>
    </source>
</evidence>
<evidence type="ECO:0000256" key="3">
    <source>
        <dbReference type="ARBA" id="ARBA00022485"/>
    </source>
</evidence>
<dbReference type="EMBL" id="CP101637">
    <property type="protein sequence ID" value="WMT81767.1"/>
    <property type="molecule type" value="Genomic_DNA"/>
</dbReference>
<keyword evidence="3" id="KW-0004">4Fe-4S</keyword>
<dbReference type="InterPro" id="IPR007197">
    <property type="entry name" value="rSAM"/>
</dbReference>
<dbReference type="PANTHER" id="PTHR30352">
    <property type="entry name" value="PYRUVATE FORMATE-LYASE-ACTIVATING ENZYME"/>
    <property type="match status" value="1"/>
</dbReference>
<evidence type="ECO:0000259" key="11">
    <source>
        <dbReference type="PROSITE" id="PS51918"/>
    </source>
</evidence>
<dbReference type="InterPro" id="IPR034457">
    <property type="entry name" value="Organic_radical-activating"/>
</dbReference>
<accession>A0ABY9Q1K5</accession>
<dbReference type="PROSITE" id="PS00198">
    <property type="entry name" value="4FE4S_FER_1"/>
    <property type="match status" value="1"/>
</dbReference>
<dbReference type="PANTHER" id="PTHR30352:SF4">
    <property type="entry name" value="PYRUVATE FORMATE-LYASE 2-ACTIVATING ENZYME"/>
    <property type="match status" value="1"/>
</dbReference>
<name>A0ABY9Q1K5_9FIRM</name>
<dbReference type="Pfam" id="PF04055">
    <property type="entry name" value="Radical_SAM"/>
    <property type="match status" value="1"/>
</dbReference>
<dbReference type="InterPro" id="IPR001989">
    <property type="entry name" value="Radical_activat_CS"/>
</dbReference>
<evidence type="ECO:0000313" key="12">
    <source>
        <dbReference type="EMBL" id="WMT81767.1"/>
    </source>
</evidence>
<dbReference type="NCBIfam" id="TIGR02494">
    <property type="entry name" value="PFLE_PFLC"/>
    <property type="match status" value="1"/>
</dbReference>
<reference evidence="12 13" key="1">
    <citation type="submission" date="2022-07" db="EMBL/GenBank/DDBJ databases">
        <title>Genome sequence of Terrisporobacter mayombei DSM6539.</title>
        <authorList>
            <person name="Boeer T."/>
            <person name="Bengelsdorf F.R."/>
            <person name="Daniel R."/>
            <person name="Poehlein A."/>
        </authorList>
    </citation>
    <scope>NUCLEOTIDE SEQUENCE [LARGE SCALE GENOMIC DNA]</scope>
    <source>
        <strain evidence="12 13">DSM 6539</strain>
    </source>
</reference>
<organism evidence="12 13">
    <name type="scientific">Terrisporobacter mayombei</name>
    <dbReference type="NCBI Taxonomy" id="1541"/>
    <lineage>
        <taxon>Bacteria</taxon>
        <taxon>Bacillati</taxon>
        <taxon>Bacillota</taxon>
        <taxon>Clostridia</taxon>
        <taxon>Peptostreptococcales</taxon>
        <taxon>Peptostreptococcaceae</taxon>
        <taxon>Terrisporobacter</taxon>
    </lineage>
</organism>
<keyword evidence="7" id="KW-0408">Iron</keyword>
<dbReference type="Gene3D" id="3.30.70.20">
    <property type="match status" value="1"/>
</dbReference>
<dbReference type="InterPro" id="IPR040074">
    <property type="entry name" value="BssD/PflA/YjjW"/>
</dbReference>
<evidence type="ECO:0000256" key="7">
    <source>
        <dbReference type="ARBA" id="ARBA00023004"/>
    </source>
</evidence>
<evidence type="ECO:0000256" key="6">
    <source>
        <dbReference type="ARBA" id="ARBA00023002"/>
    </source>
</evidence>
<evidence type="ECO:0000259" key="10">
    <source>
        <dbReference type="PROSITE" id="PS51379"/>
    </source>
</evidence>
<keyword evidence="13" id="KW-1185">Reference proteome</keyword>